<dbReference type="NCBIfam" id="NF009205">
    <property type="entry name" value="PRK12553.1"/>
    <property type="match status" value="1"/>
</dbReference>
<keyword evidence="5 7" id="KW-0720">Serine protease</keyword>
<name>A0ABW5DNA7_9PROT</name>
<dbReference type="RefSeq" id="WP_379875555.1">
    <property type="nucleotide sequence ID" value="NZ_JBHUIP010000004.1"/>
</dbReference>
<dbReference type="InterPro" id="IPR001907">
    <property type="entry name" value="ClpP"/>
</dbReference>
<comment type="catalytic activity">
    <reaction evidence="6 7 8">
        <text>Hydrolysis of proteins to small peptides in the presence of ATP and magnesium. alpha-casein is the usual test substrate. In the absence of ATP, only oligopeptides shorter than five residues are hydrolyzed (such as succinyl-Leu-Tyr-|-NHMec, and Leu-Tyr-Leu-|-Tyr-Trp, in which cleavage of the -Tyr-|-Leu- and -Tyr-|-Trp bonds also occurs).</text>
        <dbReference type="EC" id="3.4.21.92"/>
    </reaction>
</comment>
<evidence type="ECO:0000256" key="5">
    <source>
        <dbReference type="ARBA" id="ARBA00022825"/>
    </source>
</evidence>
<dbReference type="EMBL" id="JBHUIP010000004">
    <property type="protein sequence ID" value="MFD2262597.1"/>
    <property type="molecule type" value="Genomic_DNA"/>
</dbReference>
<feature type="active site" description="Nucleophile" evidence="7">
    <location>
        <position position="103"/>
    </location>
</feature>
<dbReference type="PANTHER" id="PTHR10381">
    <property type="entry name" value="ATP-DEPENDENT CLP PROTEASE PROTEOLYTIC SUBUNIT"/>
    <property type="match status" value="1"/>
</dbReference>
<comment type="function">
    <text evidence="7">Cleaves peptides in various proteins in a process that requires ATP hydrolysis. Has a chymotrypsin-like activity. Plays a major role in the degradation of misfolded proteins.</text>
</comment>
<dbReference type="GO" id="GO:0008233">
    <property type="term" value="F:peptidase activity"/>
    <property type="evidence" value="ECO:0007669"/>
    <property type="project" value="UniProtKB-KW"/>
</dbReference>
<evidence type="ECO:0000313" key="10">
    <source>
        <dbReference type="EMBL" id="MFD2262597.1"/>
    </source>
</evidence>
<keyword evidence="3 7" id="KW-0645">Protease</keyword>
<dbReference type="Pfam" id="PF00574">
    <property type="entry name" value="CLP_protease"/>
    <property type="match status" value="1"/>
</dbReference>
<evidence type="ECO:0000256" key="7">
    <source>
        <dbReference type="HAMAP-Rule" id="MF_00444"/>
    </source>
</evidence>
<comment type="subunit">
    <text evidence="7">Fourteen ClpP subunits assemble into 2 heptameric rings which stack back to back to give a disk-like structure with a central cavity, resembling the structure of eukaryotic proteasomes.</text>
</comment>
<keyword evidence="4 7" id="KW-0378">Hydrolase</keyword>
<evidence type="ECO:0000256" key="1">
    <source>
        <dbReference type="ARBA" id="ARBA00007039"/>
    </source>
</evidence>
<feature type="active site" evidence="7 8">
    <location>
        <position position="128"/>
    </location>
</feature>
<dbReference type="InterPro" id="IPR023562">
    <property type="entry name" value="ClpP/TepA"/>
</dbReference>
<evidence type="ECO:0000256" key="9">
    <source>
        <dbReference type="RuleBase" id="RU003567"/>
    </source>
</evidence>
<comment type="similarity">
    <text evidence="1 7 9">Belongs to the peptidase S14 family.</text>
</comment>
<organism evidence="10 11">
    <name type="scientific">Lacibacterium aquatile</name>
    <dbReference type="NCBI Taxonomy" id="1168082"/>
    <lineage>
        <taxon>Bacteria</taxon>
        <taxon>Pseudomonadati</taxon>
        <taxon>Pseudomonadota</taxon>
        <taxon>Alphaproteobacteria</taxon>
        <taxon>Rhodospirillales</taxon>
        <taxon>Rhodospirillaceae</taxon>
    </lineage>
</organism>
<dbReference type="EC" id="3.4.21.92" evidence="7"/>
<dbReference type="InterPro" id="IPR033135">
    <property type="entry name" value="ClpP_His_AS"/>
</dbReference>
<accession>A0ABW5DNA7</accession>
<reference evidence="11" key="1">
    <citation type="journal article" date="2019" name="Int. J. Syst. Evol. Microbiol.">
        <title>The Global Catalogue of Microorganisms (GCM) 10K type strain sequencing project: providing services to taxonomists for standard genome sequencing and annotation.</title>
        <authorList>
            <consortium name="The Broad Institute Genomics Platform"/>
            <consortium name="The Broad Institute Genome Sequencing Center for Infectious Disease"/>
            <person name="Wu L."/>
            <person name="Ma J."/>
        </authorList>
    </citation>
    <scope>NUCLEOTIDE SEQUENCE [LARGE SCALE GENOMIC DNA]</scope>
    <source>
        <strain evidence="11">CGMCC 1.19062</strain>
    </source>
</reference>
<dbReference type="Gene3D" id="3.90.226.10">
    <property type="entry name" value="2-enoyl-CoA Hydratase, Chain A, domain 1"/>
    <property type="match status" value="1"/>
</dbReference>
<keyword evidence="11" id="KW-1185">Reference proteome</keyword>
<dbReference type="GO" id="GO:0006508">
    <property type="term" value="P:proteolysis"/>
    <property type="evidence" value="ECO:0007669"/>
    <property type="project" value="UniProtKB-KW"/>
</dbReference>
<evidence type="ECO:0000313" key="11">
    <source>
        <dbReference type="Proteomes" id="UP001597295"/>
    </source>
</evidence>
<dbReference type="Proteomes" id="UP001597295">
    <property type="component" value="Unassembled WGS sequence"/>
</dbReference>
<gene>
    <name evidence="7" type="primary">clpP</name>
    <name evidence="10" type="ORF">ACFSM5_06835</name>
</gene>
<dbReference type="InterPro" id="IPR029045">
    <property type="entry name" value="ClpP/crotonase-like_dom_sf"/>
</dbReference>
<sequence>MAFWLDKEEEKKENEDAPLKPTEALEERLFKSRSVFVFGQIDMKLAQSVTARLLALAQEDEEKEIRVFVNSPGGHVESGDTIHDMLRFMPCPVKVIGTGWVGSAAAHLYLSVNKENRLCLPNTRFLLHQPSGGAGGQASDIAIQAKEILKIKSRIQKSIADATGQPLDRVIKDTERDYWMQAPEALDYGVVGRIVATYKDI</sequence>
<evidence type="ECO:0000256" key="8">
    <source>
        <dbReference type="PROSITE-ProRule" id="PRU10086"/>
    </source>
</evidence>
<dbReference type="CDD" id="cd07017">
    <property type="entry name" value="S14_ClpP_2"/>
    <property type="match status" value="1"/>
</dbReference>
<comment type="subcellular location">
    <subcellularLocation>
        <location evidence="7">Cytoplasm</location>
    </subcellularLocation>
</comment>
<evidence type="ECO:0000256" key="3">
    <source>
        <dbReference type="ARBA" id="ARBA00022670"/>
    </source>
</evidence>
<comment type="caution">
    <text evidence="10">The sequence shown here is derived from an EMBL/GenBank/DDBJ whole genome shotgun (WGS) entry which is preliminary data.</text>
</comment>
<dbReference type="PROSITE" id="PS00382">
    <property type="entry name" value="CLP_PROTEASE_HIS"/>
    <property type="match status" value="1"/>
</dbReference>
<dbReference type="PANTHER" id="PTHR10381:SF70">
    <property type="entry name" value="ATP-DEPENDENT CLP PROTEASE PROTEOLYTIC SUBUNIT"/>
    <property type="match status" value="1"/>
</dbReference>
<dbReference type="HAMAP" id="MF_00444">
    <property type="entry name" value="ClpP"/>
    <property type="match status" value="1"/>
</dbReference>
<evidence type="ECO:0000256" key="6">
    <source>
        <dbReference type="ARBA" id="ARBA00034021"/>
    </source>
</evidence>
<keyword evidence="2 7" id="KW-0963">Cytoplasm</keyword>
<dbReference type="SUPFAM" id="SSF52096">
    <property type="entry name" value="ClpP/crotonase"/>
    <property type="match status" value="1"/>
</dbReference>
<dbReference type="PRINTS" id="PR00127">
    <property type="entry name" value="CLPPROTEASEP"/>
</dbReference>
<evidence type="ECO:0000256" key="2">
    <source>
        <dbReference type="ARBA" id="ARBA00022490"/>
    </source>
</evidence>
<protein>
    <recommendedName>
        <fullName evidence="7 9">ATP-dependent Clp protease proteolytic subunit</fullName>
        <ecNumber evidence="7">3.4.21.92</ecNumber>
    </recommendedName>
    <alternativeName>
        <fullName evidence="7">Endopeptidase Clp</fullName>
    </alternativeName>
</protein>
<proteinExistence type="inferred from homology"/>
<evidence type="ECO:0000256" key="4">
    <source>
        <dbReference type="ARBA" id="ARBA00022801"/>
    </source>
</evidence>